<reference evidence="1 2" key="1">
    <citation type="submission" date="2019-05" db="EMBL/GenBank/DDBJ databases">
        <title>Another draft genome of Portunus trituberculatus and its Hox gene families provides insights of decapod evolution.</title>
        <authorList>
            <person name="Jeong J.-H."/>
            <person name="Song I."/>
            <person name="Kim S."/>
            <person name="Choi T."/>
            <person name="Kim D."/>
            <person name="Ryu S."/>
            <person name="Kim W."/>
        </authorList>
    </citation>
    <scope>NUCLEOTIDE SEQUENCE [LARGE SCALE GENOMIC DNA]</scope>
    <source>
        <tissue evidence="1">Muscle</tissue>
    </source>
</reference>
<dbReference type="EMBL" id="VSRR010015158">
    <property type="protein sequence ID" value="MPC57881.1"/>
    <property type="molecule type" value="Genomic_DNA"/>
</dbReference>
<sequence length="63" mass="7396">MQREANFLVPAATHLQFYDACLQFCRTIGWSKSTSNFHQKRHNGFGLMERLSKHHFIASDTRK</sequence>
<organism evidence="1 2">
    <name type="scientific">Portunus trituberculatus</name>
    <name type="common">Swimming crab</name>
    <name type="synonym">Neptunus trituberculatus</name>
    <dbReference type="NCBI Taxonomy" id="210409"/>
    <lineage>
        <taxon>Eukaryota</taxon>
        <taxon>Metazoa</taxon>
        <taxon>Ecdysozoa</taxon>
        <taxon>Arthropoda</taxon>
        <taxon>Crustacea</taxon>
        <taxon>Multicrustacea</taxon>
        <taxon>Malacostraca</taxon>
        <taxon>Eumalacostraca</taxon>
        <taxon>Eucarida</taxon>
        <taxon>Decapoda</taxon>
        <taxon>Pleocyemata</taxon>
        <taxon>Brachyura</taxon>
        <taxon>Eubrachyura</taxon>
        <taxon>Portunoidea</taxon>
        <taxon>Portunidae</taxon>
        <taxon>Portuninae</taxon>
        <taxon>Portunus</taxon>
    </lineage>
</organism>
<evidence type="ECO:0000313" key="1">
    <source>
        <dbReference type="EMBL" id="MPC57881.1"/>
    </source>
</evidence>
<evidence type="ECO:0000313" key="2">
    <source>
        <dbReference type="Proteomes" id="UP000324222"/>
    </source>
</evidence>
<protein>
    <submittedName>
        <fullName evidence="1">Uncharacterized protein</fullName>
    </submittedName>
</protein>
<keyword evidence="2" id="KW-1185">Reference proteome</keyword>
<proteinExistence type="predicted"/>
<accession>A0A5B7GCY5</accession>
<name>A0A5B7GCY5_PORTR</name>
<dbReference type="AlphaFoldDB" id="A0A5B7GCY5"/>
<comment type="caution">
    <text evidence="1">The sequence shown here is derived from an EMBL/GenBank/DDBJ whole genome shotgun (WGS) entry which is preliminary data.</text>
</comment>
<gene>
    <name evidence="1" type="ORF">E2C01_051871</name>
</gene>
<dbReference type="Proteomes" id="UP000324222">
    <property type="component" value="Unassembled WGS sequence"/>
</dbReference>